<dbReference type="SUPFAM" id="SSF52540">
    <property type="entry name" value="P-loop containing nucleoside triphosphate hydrolases"/>
    <property type="match status" value="1"/>
</dbReference>
<dbReference type="SUPFAM" id="SSF90123">
    <property type="entry name" value="ABC transporter transmembrane region"/>
    <property type="match status" value="1"/>
</dbReference>
<keyword evidence="3" id="KW-1003">Cell membrane</keyword>
<dbReference type="FunFam" id="3.40.50.300:FF:000287">
    <property type="entry name" value="Multidrug ABC transporter ATP-binding protein"/>
    <property type="match status" value="1"/>
</dbReference>
<dbReference type="InterPro" id="IPR003439">
    <property type="entry name" value="ABC_transporter-like_ATP-bd"/>
</dbReference>
<keyword evidence="7 9" id="KW-1133">Transmembrane helix</keyword>
<evidence type="ECO:0000256" key="7">
    <source>
        <dbReference type="ARBA" id="ARBA00022989"/>
    </source>
</evidence>
<evidence type="ECO:0000256" key="6">
    <source>
        <dbReference type="ARBA" id="ARBA00022840"/>
    </source>
</evidence>
<dbReference type="FunFam" id="1.20.1560.10:FF:000011">
    <property type="entry name" value="Multidrug ABC transporter ATP-binding protein"/>
    <property type="match status" value="1"/>
</dbReference>
<dbReference type="STRING" id="140314.SAMN04488076_105177"/>
<dbReference type="InterPro" id="IPR011527">
    <property type="entry name" value="ABC1_TM_dom"/>
</dbReference>
<evidence type="ECO:0000259" key="11">
    <source>
        <dbReference type="PROSITE" id="PS50929"/>
    </source>
</evidence>
<evidence type="ECO:0000256" key="8">
    <source>
        <dbReference type="ARBA" id="ARBA00023136"/>
    </source>
</evidence>
<dbReference type="Pfam" id="PF00005">
    <property type="entry name" value="ABC_tran"/>
    <property type="match status" value="1"/>
</dbReference>
<evidence type="ECO:0000256" key="2">
    <source>
        <dbReference type="ARBA" id="ARBA00022448"/>
    </source>
</evidence>
<dbReference type="Proteomes" id="UP000242754">
    <property type="component" value="Unassembled WGS sequence"/>
</dbReference>
<dbReference type="InterPro" id="IPR027417">
    <property type="entry name" value="P-loop_NTPase"/>
</dbReference>
<feature type="transmembrane region" description="Helical" evidence="9">
    <location>
        <begin position="274"/>
        <end position="304"/>
    </location>
</feature>
<dbReference type="CDD" id="cd03254">
    <property type="entry name" value="ABCC_Glucan_exporter_like"/>
    <property type="match status" value="1"/>
</dbReference>
<dbReference type="GO" id="GO:0005524">
    <property type="term" value="F:ATP binding"/>
    <property type="evidence" value="ECO:0007669"/>
    <property type="project" value="UniProtKB-KW"/>
</dbReference>
<dbReference type="GO" id="GO:0016887">
    <property type="term" value="F:ATP hydrolysis activity"/>
    <property type="evidence" value="ECO:0007669"/>
    <property type="project" value="InterPro"/>
</dbReference>
<keyword evidence="2" id="KW-0813">Transport</keyword>
<dbReference type="Gene3D" id="1.20.1560.10">
    <property type="entry name" value="ABC transporter type 1, transmembrane domain"/>
    <property type="match status" value="1"/>
</dbReference>
<dbReference type="PROSITE" id="PS00211">
    <property type="entry name" value="ABC_TRANSPORTER_1"/>
    <property type="match status" value="1"/>
</dbReference>
<dbReference type="PROSITE" id="PS50929">
    <property type="entry name" value="ABC_TM1F"/>
    <property type="match status" value="1"/>
</dbReference>
<dbReference type="OrthoDB" id="9770415at2"/>
<dbReference type="CDD" id="cd18547">
    <property type="entry name" value="ABC_6TM_Tm288_like"/>
    <property type="match status" value="1"/>
</dbReference>
<comment type="subcellular location">
    <subcellularLocation>
        <location evidence="1">Cell membrane</location>
        <topology evidence="1">Multi-pass membrane protein</topology>
    </subcellularLocation>
</comment>
<gene>
    <name evidence="12" type="ORF">Tpal_784</name>
</gene>
<dbReference type="InterPro" id="IPR036640">
    <property type="entry name" value="ABC1_TM_sf"/>
</dbReference>
<keyword evidence="4 9" id="KW-0812">Transmembrane</keyword>
<dbReference type="InterPro" id="IPR017871">
    <property type="entry name" value="ABC_transporter-like_CS"/>
</dbReference>
<sequence>MMRPNPQFGKPTAHNPGKTVKRLLAYIATGYKIRFAFVLLCILLSALANVAGALFIKTLIDGYITPLLGTKNPVFSGLLQAILVMAAIYLVGIIATYIYNIQMVTISQGIQKTIRDQMFAHMQTLPIPYFDTHSDGDVMSHYTNDIDTLRQMLSQSVPQTISSLVTIASVFIAMFFVSLPLAILIAFSVVFSLFITKRISGKSSVYFVEQQATLGKLNGYIEEMMHGQKEVKVFCREEESKKQFDLLNVQLCESATKANIFANILMPIMVNLGYLQYVLIAVVGSSMAVAGFAGVTLGTIASFLQLSRSFSMPINQVSQQVSSVVTALAGAERIFTLMDETPEKDEGTVSLVNVTYDGEEMVETVERTGSWAWKDPQAEGTSRYTKVNGDVRFYHVSFGYIEGKTVLHDITLHAHPGEKFAFVGATGAGKTTITNLINRFYDIQEGIIRYDGIDIKKIKKSDLRHSLGVVLQDTNLFTGTILENIRYGKLDATDEEAFAAARLANAADFISRLPNGYDTVLSGDGEGLSQGQKQLLSIARVAIANPPVMILDEATSSIDTRTEAIVQRGMDALMQGRTVFIIAHRLSTIRNSDAIILLDQGKIVECGDHDHLIAAKGKYYQLYYGAFELD</sequence>
<feature type="domain" description="ABC transporter" evidence="10">
    <location>
        <begin position="391"/>
        <end position="625"/>
    </location>
</feature>
<evidence type="ECO:0000313" key="13">
    <source>
        <dbReference type="Proteomes" id="UP000242754"/>
    </source>
</evidence>
<evidence type="ECO:0000313" key="12">
    <source>
        <dbReference type="EMBL" id="CZQ86536.1"/>
    </source>
</evidence>
<dbReference type="GO" id="GO:0005886">
    <property type="term" value="C:plasma membrane"/>
    <property type="evidence" value="ECO:0007669"/>
    <property type="project" value="UniProtKB-SubCell"/>
</dbReference>
<feature type="transmembrane region" description="Helical" evidence="9">
    <location>
        <begin position="33"/>
        <end position="56"/>
    </location>
</feature>
<protein>
    <submittedName>
        <fullName evidence="12">Abc transporter</fullName>
    </submittedName>
</protein>
<name>A0A143YDR7_9LACT</name>
<dbReference type="PROSITE" id="PS50893">
    <property type="entry name" value="ABC_TRANSPORTER_2"/>
    <property type="match status" value="1"/>
</dbReference>
<dbReference type="RefSeq" id="WP_087031680.1">
    <property type="nucleotide sequence ID" value="NZ_FJNE01000002.1"/>
</dbReference>
<evidence type="ECO:0000259" key="10">
    <source>
        <dbReference type="PROSITE" id="PS50893"/>
    </source>
</evidence>
<evidence type="ECO:0000256" key="4">
    <source>
        <dbReference type="ARBA" id="ARBA00022692"/>
    </source>
</evidence>
<reference evidence="12 13" key="1">
    <citation type="submission" date="2016-02" db="EMBL/GenBank/DDBJ databases">
        <authorList>
            <person name="Wen L."/>
            <person name="He K."/>
            <person name="Yang H."/>
        </authorList>
    </citation>
    <scope>NUCLEOTIDE SEQUENCE [LARGE SCALE GENOMIC DNA]</scope>
    <source>
        <strain evidence="12">Trichococcus palustris</strain>
    </source>
</reference>
<evidence type="ECO:0000256" key="3">
    <source>
        <dbReference type="ARBA" id="ARBA00022475"/>
    </source>
</evidence>
<evidence type="ECO:0000256" key="9">
    <source>
        <dbReference type="SAM" id="Phobius"/>
    </source>
</evidence>
<organism evidence="12 13">
    <name type="scientific">Trichococcus palustris</name>
    <dbReference type="NCBI Taxonomy" id="140314"/>
    <lineage>
        <taxon>Bacteria</taxon>
        <taxon>Bacillati</taxon>
        <taxon>Bacillota</taxon>
        <taxon>Bacilli</taxon>
        <taxon>Lactobacillales</taxon>
        <taxon>Carnobacteriaceae</taxon>
        <taxon>Trichococcus</taxon>
    </lineage>
</organism>
<keyword evidence="8 9" id="KW-0472">Membrane</keyword>
<proteinExistence type="predicted"/>
<feature type="transmembrane region" description="Helical" evidence="9">
    <location>
        <begin position="161"/>
        <end position="194"/>
    </location>
</feature>
<keyword evidence="6" id="KW-0067">ATP-binding</keyword>
<dbReference type="Pfam" id="PF00664">
    <property type="entry name" value="ABC_membrane"/>
    <property type="match status" value="1"/>
</dbReference>
<feature type="transmembrane region" description="Helical" evidence="9">
    <location>
        <begin position="77"/>
        <end position="99"/>
    </location>
</feature>
<dbReference type="SMART" id="SM00382">
    <property type="entry name" value="AAA"/>
    <property type="match status" value="1"/>
</dbReference>
<dbReference type="GO" id="GO:0015421">
    <property type="term" value="F:ABC-type oligopeptide transporter activity"/>
    <property type="evidence" value="ECO:0007669"/>
    <property type="project" value="TreeGrafter"/>
</dbReference>
<keyword evidence="13" id="KW-1185">Reference proteome</keyword>
<dbReference type="PANTHER" id="PTHR43394">
    <property type="entry name" value="ATP-DEPENDENT PERMEASE MDL1, MITOCHONDRIAL"/>
    <property type="match status" value="1"/>
</dbReference>
<dbReference type="InterPro" id="IPR039421">
    <property type="entry name" value="Type_1_exporter"/>
</dbReference>
<keyword evidence="5" id="KW-0547">Nucleotide-binding</keyword>
<dbReference type="PANTHER" id="PTHR43394:SF1">
    <property type="entry name" value="ATP-BINDING CASSETTE SUB-FAMILY B MEMBER 10, MITOCHONDRIAL"/>
    <property type="match status" value="1"/>
</dbReference>
<accession>A0A143YDR7</accession>
<dbReference type="Gene3D" id="3.40.50.300">
    <property type="entry name" value="P-loop containing nucleotide triphosphate hydrolases"/>
    <property type="match status" value="1"/>
</dbReference>
<dbReference type="EMBL" id="FJNE01000002">
    <property type="protein sequence ID" value="CZQ86536.1"/>
    <property type="molecule type" value="Genomic_DNA"/>
</dbReference>
<feature type="domain" description="ABC transmembrane type-1" evidence="11">
    <location>
        <begin position="36"/>
        <end position="326"/>
    </location>
</feature>
<evidence type="ECO:0000256" key="5">
    <source>
        <dbReference type="ARBA" id="ARBA00022741"/>
    </source>
</evidence>
<dbReference type="InterPro" id="IPR003593">
    <property type="entry name" value="AAA+_ATPase"/>
</dbReference>
<evidence type="ECO:0000256" key="1">
    <source>
        <dbReference type="ARBA" id="ARBA00004651"/>
    </source>
</evidence>
<dbReference type="AlphaFoldDB" id="A0A143YDR7"/>